<keyword evidence="5" id="KW-1185">Reference proteome</keyword>
<evidence type="ECO:0000256" key="2">
    <source>
        <dbReference type="ARBA" id="ARBA00023235"/>
    </source>
</evidence>
<comment type="similarity">
    <text evidence="1">Belongs to the PhzF family.</text>
</comment>
<evidence type="ECO:0000256" key="3">
    <source>
        <dbReference type="SAM" id="MobiDB-lite"/>
    </source>
</evidence>
<evidence type="ECO:0000313" key="5">
    <source>
        <dbReference type="Proteomes" id="UP001240150"/>
    </source>
</evidence>
<dbReference type="Gene3D" id="3.10.310.10">
    <property type="entry name" value="Diaminopimelate Epimerase, Chain A, domain 1"/>
    <property type="match status" value="2"/>
</dbReference>
<keyword evidence="2" id="KW-0413">Isomerase</keyword>
<dbReference type="EMBL" id="CP126980">
    <property type="protein sequence ID" value="WIM94158.1"/>
    <property type="molecule type" value="Genomic_DNA"/>
</dbReference>
<protein>
    <submittedName>
        <fullName evidence="4">PhzF family phenazine biosynthesis protein</fullName>
    </submittedName>
</protein>
<dbReference type="RefSeq" id="WP_284915361.1">
    <property type="nucleotide sequence ID" value="NZ_CP126980.1"/>
</dbReference>
<dbReference type="Pfam" id="PF02567">
    <property type="entry name" value="PhzC-PhzF"/>
    <property type="match status" value="1"/>
</dbReference>
<dbReference type="SUPFAM" id="SSF54506">
    <property type="entry name" value="Diaminopimelate epimerase-like"/>
    <property type="match status" value="1"/>
</dbReference>
<dbReference type="PIRSF" id="PIRSF016184">
    <property type="entry name" value="PhzC_PhzF"/>
    <property type="match status" value="1"/>
</dbReference>
<sequence length="264" mass="27170">MIVDACLRDGRGGSPTLVIDDTPMPDAARALAVRRSGASHGAFVTVGDDVADVRFFTSTGELPACGHGTVAALAWLADRLGRDGEFVLRVSGRTFHGWAEGTEAWFEQAPVTLREPSGVEPVLAALGLDPSAPGVRAASTGRWRLLVPVTSRTVLAGLRPDVDALRRACDAAGLLGCYVHSPVEDGGRLAARMFAPSIGVPEDIANANSTSCLLVSLGAGSLAADMGDALGRPATVLARLAGGRPQAGGVARGQNPKPSNRYAL</sequence>
<organism evidence="4 5">
    <name type="scientific">Actinoplanes oblitus</name>
    <dbReference type="NCBI Taxonomy" id="3040509"/>
    <lineage>
        <taxon>Bacteria</taxon>
        <taxon>Bacillati</taxon>
        <taxon>Actinomycetota</taxon>
        <taxon>Actinomycetes</taxon>
        <taxon>Micromonosporales</taxon>
        <taxon>Micromonosporaceae</taxon>
        <taxon>Actinoplanes</taxon>
    </lineage>
</organism>
<evidence type="ECO:0000256" key="1">
    <source>
        <dbReference type="ARBA" id="ARBA00008270"/>
    </source>
</evidence>
<reference evidence="4 5" key="1">
    <citation type="submission" date="2023-06" db="EMBL/GenBank/DDBJ databases">
        <authorList>
            <person name="Yushchuk O."/>
            <person name="Binda E."/>
            <person name="Ruckert-Reed C."/>
            <person name="Fedorenko V."/>
            <person name="Kalinowski J."/>
            <person name="Marinelli F."/>
        </authorList>
    </citation>
    <scope>NUCLEOTIDE SEQUENCE [LARGE SCALE GENOMIC DNA]</scope>
    <source>
        <strain evidence="4 5">NRRL 3884</strain>
    </source>
</reference>
<dbReference type="InterPro" id="IPR003719">
    <property type="entry name" value="Phenazine_PhzF-like"/>
</dbReference>
<name>A0ABY8WAM8_9ACTN</name>
<dbReference type="PANTHER" id="PTHR13774">
    <property type="entry name" value="PHENAZINE BIOSYNTHESIS PROTEIN"/>
    <property type="match status" value="1"/>
</dbReference>
<dbReference type="PANTHER" id="PTHR13774:SF39">
    <property type="entry name" value="BIOSYNTHESIS PROTEIN, PUTATIVE-RELATED"/>
    <property type="match status" value="1"/>
</dbReference>
<feature type="region of interest" description="Disordered" evidence="3">
    <location>
        <begin position="244"/>
        <end position="264"/>
    </location>
</feature>
<dbReference type="Proteomes" id="UP001240150">
    <property type="component" value="Chromosome"/>
</dbReference>
<proteinExistence type="inferred from homology"/>
<evidence type="ECO:0000313" key="4">
    <source>
        <dbReference type="EMBL" id="WIM94158.1"/>
    </source>
</evidence>
<gene>
    <name evidence="4" type="ORF">ACTOB_006159</name>
</gene>
<accession>A0ABY8WAM8</accession>